<dbReference type="EC" id="3.4.11.1" evidence="7"/>
<feature type="active site" evidence="7">
    <location>
        <position position="350"/>
    </location>
</feature>
<keyword evidence="6 7" id="KW-0378">Hydrolase</keyword>
<dbReference type="Pfam" id="PF02789">
    <property type="entry name" value="Peptidase_M17_N"/>
    <property type="match status" value="1"/>
</dbReference>
<keyword evidence="5 7" id="KW-0645">Protease</keyword>
<keyword evidence="7" id="KW-0479">Metal-binding</keyword>
<evidence type="ECO:0000256" key="5">
    <source>
        <dbReference type="ARBA" id="ARBA00022670"/>
    </source>
</evidence>
<dbReference type="GO" id="GO:0070006">
    <property type="term" value="F:metalloaminopeptidase activity"/>
    <property type="evidence" value="ECO:0007669"/>
    <property type="project" value="InterPro"/>
</dbReference>
<dbReference type="PROSITE" id="PS00631">
    <property type="entry name" value="CYTOSOL_AP"/>
    <property type="match status" value="1"/>
</dbReference>
<dbReference type="InterPro" id="IPR000819">
    <property type="entry name" value="Peptidase_M17_C"/>
</dbReference>
<dbReference type="Gene3D" id="3.40.630.10">
    <property type="entry name" value="Zn peptidases"/>
    <property type="match status" value="1"/>
</dbReference>
<proteinExistence type="inferred from homology"/>
<dbReference type="AlphaFoldDB" id="A0A1G2BIQ0"/>
<evidence type="ECO:0000313" key="10">
    <source>
        <dbReference type="Proteomes" id="UP000176420"/>
    </source>
</evidence>
<evidence type="ECO:0000313" key="9">
    <source>
        <dbReference type="EMBL" id="OGY88107.1"/>
    </source>
</evidence>
<dbReference type="SUPFAM" id="SSF53187">
    <property type="entry name" value="Zn-dependent exopeptidases"/>
    <property type="match status" value="1"/>
</dbReference>
<comment type="function">
    <text evidence="7">Presumably involved in the processing and regular turnover of intracellular proteins. Catalyzes the removal of unsubstituted N-terminal amino acids from various peptides.</text>
</comment>
<keyword evidence="7" id="KW-0963">Cytoplasm</keyword>
<comment type="catalytic activity">
    <reaction evidence="2 7">
        <text>Release of an N-terminal amino acid, preferentially leucine, but not glutamic or aspartic acids.</text>
        <dbReference type="EC" id="3.4.11.10"/>
    </reaction>
</comment>
<comment type="cofactor">
    <cofactor evidence="7">
        <name>Mn(2+)</name>
        <dbReference type="ChEBI" id="CHEBI:29035"/>
    </cofactor>
    <text evidence="7">Binds 2 manganese ions per subunit.</text>
</comment>
<accession>A0A1G2BIQ0</accession>
<evidence type="ECO:0000256" key="4">
    <source>
        <dbReference type="ARBA" id="ARBA00022438"/>
    </source>
</evidence>
<keyword evidence="7" id="KW-0464">Manganese</keyword>
<dbReference type="EC" id="3.4.11.10" evidence="7"/>
<dbReference type="InterPro" id="IPR008283">
    <property type="entry name" value="Peptidase_M17_N"/>
</dbReference>
<dbReference type="PANTHER" id="PTHR11963">
    <property type="entry name" value="LEUCINE AMINOPEPTIDASE-RELATED"/>
    <property type="match status" value="1"/>
</dbReference>
<dbReference type="PANTHER" id="PTHR11963:SF23">
    <property type="entry name" value="CYTOSOL AMINOPEPTIDASE"/>
    <property type="match status" value="1"/>
</dbReference>
<reference evidence="9 10" key="1">
    <citation type="journal article" date="2016" name="Nat. Commun.">
        <title>Thousands of microbial genomes shed light on interconnected biogeochemical processes in an aquifer system.</title>
        <authorList>
            <person name="Anantharaman K."/>
            <person name="Brown C.T."/>
            <person name="Hug L.A."/>
            <person name="Sharon I."/>
            <person name="Castelle C.J."/>
            <person name="Probst A.J."/>
            <person name="Thomas B.C."/>
            <person name="Singh A."/>
            <person name="Wilkins M.J."/>
            <person name="Karaoz U."/>
            <person name="Brodie E.L."/>
            <person name="Williams K.H."/>
            <person name="Hubbard S.S."/>
            <person name="Banfield J.F."/>
        </authorList>
    </citation>
    <scope>NUCLEOTIDE SEQUENCE [LARGE SCALE GENOMIC DNA]</scope>
</reference>
<evidence type="ECO:0000256" key="7">
    <source>
        <dbReference type="HAMAP-Rule" id="MF_00181"/>
    </source>
</evidence>
<dbReference type="InterPro" id="IPR023042">
    <property type="entry name" value="Peptidase_M17_leu_NH2_pept"/>
</dbReference>
<dbReference type="SUPFAM" id="SSF52949">
    <property type="entry name" value="Macro domain-like"/>
    <property type="match status" value="1"/>
</dbReference>
<dbReference type="CDD" id="cd00433">
    <property type="entry name" value="Peptidase_M17"/>
    <property type="match status" value="1"/>
</dbReference>
<comment type="similarity">
    <text evidence="3 7">Belongs to the peptidase M17 family.</text>
</comment>
<dbReference type="GO" id="GO:0030145">
    <property type="term" value="F:manganese ion binding"/>
    <property type="evidence" value="ECO:0007669"/>
    <property type="project" value="UniProtKB-UniRule"/>
</dbReference>
<dbReference type="HAMAP" id="MF_00181">
    <property type="entry name" value="Cytosol_peptidase_M17"/>
    <property type="match status" value="1"/>
</dbReference>
<dbReference type="PRINTS" id="PR00481">
    <property type="entry name" value="LAMNOPPTDASE"/>
</dbReference>
<feature type="binding site" evidence="7">
    <location>
        <position position="287"/>
    </location>
    <ligand>
        <name>Mn(2+)</name>
        <dbReference type="ChEBI" id="CHEBI:29035"/>
        <label>2</label>
    </ligand>
</feature>
<feature type="binding site" evidence="7">
    <location>
        <position position="269"/>
    </location>
    <ligand>
        <name>Mn(2+)</name>
        <dbReference type="ChEBI" id="CHEBI:29035"/>
        <label>2</label>
    </ligand>
</feature>
<comment type="catalytic activity">
    <reaction evidence="1 7">
        <text>Release of an N-terminal amino acid, Xaa-|-Yaa-, in which Xaa is preferably Leu, but may be other amino acids including Pro although not Arg or Lys, and Yaa may be Pro. Amino acid amides and methyl esters are also readily hydrolyzed, but rates on arylamides are exceedingly low.</text>
        <dbReference type="EC" id="3.4.11.1"/>
    </reaction>
</comment>
<comment type="caution">
    <text evidence="9">The sequence shown here is derived from an EMBL/GenBank/DDBJ whole genome shotgun (WGS) entry which is preliminary data.</text>
</comment>
<gene>
    <name evidence="7" type="primary">pepA</name>
    <name evidence="9" type="ORF">A2319_01605</name>
</gene>
<evidence type="ECO:0000256" key="1">
    <source>
        <dbReference type="ARBA" id="ARBA00000135"/>
    </source>
</evidence>
<dbReference type="Proteomes" id="UP000176420">
    <property type="component" value="Unassembled WGS sequence"/>
</dbReference>
<feature type="binding site" evidence="7">
    <location>
        <position position="348"/>
    </location>
    <ligand>
        <name>Mn(2+)</name>
        <dbReference type="ChEBI" id="CHEBI:29035"/>
        <label>2</label>
    </ligand>
</feature>
<dbReference type="NCBIfam" id="NF002083">
    <property type="entry name" value="PRK00913.3-5"/>
    <property type="match status" value="1"/>
</dbReference>
<evidence type="ECO:0000256" key="6">
    <source>
        <dbReference type="ARBA" id="ARBA00022801"/>
    </source>
</evidence>
<feature type="binding site" evidence="7">
    <location>
        <position position="264"/>
    </location>
    <ligand>
        <name>Mn(2+)</name>
        <dbReference type="ChEBI" id="CHEBI:29035"/>
        <label>2</label>
    </ligand>
</feature>
<evidence type="ECO:0000256" key="2">
    <source>
        <dbReference type="ARBA" id="ARBA00000967"/>
    </source>
</evidence>
<comment type="subcellular location">
    <subcellularLocation>
        <location evidence="7">Cytoplasm</location>
    </subcellularLocation>
</comment>
<organism evidence="9 10">
    <name type="scientific">Candidatus Kerfeldbacteria bacterium RIFOXYB2_FULL_38_14</name>
    <dbReference type="NCBI Taxonomy" id="1798547"/>
    <lineage>
        <taxon>Bacteria</taxon>
        <taxon>Candidatus Kerfeldiibacteriota</taxon>
    </lineage>
</organism>
<dbReference type="Pfam" id="PF00883">
    <property type="entry name" value="Peptidase_M17"/>
    <property type="match status" value="1"/>
</dbReference>
<feature type="binding site" evidence="7">
    <location>
        <position position="348"/>
    </location>
    <ligand>
        <name>Mn(2+)</name>
        <dbReference type="ChEBI" id="CHEBI:29035"/>
        <label>1</label>
    </ligand>
</feature>
<feature type="binding site" evidence="7">
    <location>
        <position position="269"/>
    </location>
    <ligand>
        <name>Mn(2+)</name>
        <dbReference type="ChEBI" id="CHEBI:29035"/>
        <label>1</label>
    </ligand>
</feature>
<evidence type="ECO:0000256" key="3">
    <source>
        <dbReference type="ARBA" id="ARBA00009528"/>
    </source>
</evidence>
<feature type="binding site" evidence="7">
    <location>
        <position position="346"/>
    </location>
    <ligand>
        <name>Mn(2+)</name>
        <dbReference type="ChEBI" id="CHEBI:29035"/>
        <label>1</label>
    </ligand>
</feature>
<dbReference type="Gene3D" id="3.40.220.10">
    <property type="entry name" value="Leucine Aminopeptidase, subunit E, domain 1"/>
    <property type="match status" value="1"/>
</dbReference>
<dbReference type="GO" id="GO:0005737">
    <property type="term" value="C:cytoplasm"/>
    <property type="evidence" value="ECO:0007669"/>
    <property type="project" value="UniProtKB-SubCell"/>
</dbReference>
<feature type="domain" description="Cytosol aminopeptidase" evidence="8">
    <location>
        <begin position="344"/>
        <end position="351"/>
    </location>
</feature>
<dbReference type="InterPro" id="IPR011356">
    <property type="entry name" value="Leucine_aapep/pepB"/>
</dbReference>
<dbReference type="GO" id="GO:0006508">
    <property type="term" value="P:proteolysis"/>
    <property type="evidence" value="ECO:0007669"/>
    <property type="project" value="UniProtKB-KW"/>
</dbReference>
<dbReference type="NCBIfam" id="NF002074">
    <property type="entry name" value="PRK00913.1-4"/>
    <property type="match status" value="1"/>
</dbReference>
<feature type="active site" evidence="7">
    <location>
        <position position="276"/>
    </location>
</feature>
<dbReference type="NCBIfam" id="NF002073">
    <property type="entry name" value="PRK00913.1-2"/>
    <property type="match status" value="1"/>
</dbReference>
<protein>
    <recommendedName>
        <fullName evidence="7">Probable cytosol aminopeptidase</fullName>
        <ecNumber evidence="7">3.4.11.1</ecNumber>
    </recommendedName>
    <alternativeName>
        <fullName evidence="7">Leucine aminopeptidase</fullName>
        <shortName evidence="7">LAP</shortName>
        <ecNumber evidence="7">3.4.11.10</ecNumber>
    </alternativeName>
    <alternativeName>
        <fullName evidence="7">Leucyl aminopeptidase</fullName>
    </alternativeName>
</protein>
<sequence length="498" mass="54551">MNFKITQEKIGEVDGDVLVVEHFSDAKGFIGSLAAVDELLHGYLKLVLQDEQFEATPGKTLLVHTHDKIKATRVLILGLGKKQEVNAEVRRRAYAAAAKIAQAVKAKKIIIPTSANWPTQAVVEGLLLGSYQFLKYRSKEDQAKKRNTLKQVLFLVEKKSAPDRLQQEVKRGQLYAQGTIFARDLVNEPAVHLTPKTFAKYARALAKHPTISVKVYGEASMKKMKMNALLAVSQGSEEDGQLIHLKYTPAKKSKNLKKVAICGKGVTFDSGGINIKPSGYIEEMKCDMGGAAAVFGLFSQIAFLQPQIEVHGIIASVENMISGKAIRPGDVITAYNGKTIEINNTDAEGRLVVAEALAWAEKTLAPDYLLDVATLTGACMIALGYDIAGMFSADKNLLHLIKEASEAAGEPIWQLPIWSDYKFMLESQIADMKNTDMTRMGGAIEGALFLQEFVKKTPWLHLDIAGPGWAPKPHLSYLTHGGTGFGVRTLMNFVQNLK</sequence>
<dbReference type="EMBL" id="MHKI01000004">
    <property type="protein sequence ID" value="OGY88107.1"/>
    <property type="molecule type" value="Genomic_DNA"/>
</dbReference>
<evidence type="ECO:0000259" key="8">
    <source>
        <dbReference type="PROSITE" id="PS00631"/>
    </source>
</evidence>
<dbReference type="InterPro" id="IPR043472">
    <property type="entry name" value="Macro_dom-like"/>
</dbReference>
<keyword evidence="4 7" id="KW-0031">Aminopeptidase</keyword>
<name>A0A1G2BIQ0_9BACT</name>